<dbReference type="PANTHER" id="PTHR11096">
    <property type="entry name" value="RNA 3' TERMINAL PHOSPHATE CYCLASE"/>
    <property type="match status" value="1"/>
</dbReference>
<dbReference type="InterPro" id="IPR000228">
    <property type="entry name" value="RNA3'_term_phos_cyc"/>
</dbReference>
<proteinExistence type="inferred from homology"/>
<sequence>MSFFEIDGSEKSGSGTILRYSATLSSITKKSLHLFNIRQKREKKGLRPQHLKALEACTEITKGSLKNAYVGSDEIFYTPGNKIFSGNYSFDIGTAGSTTMLASAIIPVLLFADKPSTIELTGGLFQDFAPAAHHLEHIVLPLLKRMNIDISLEILKPGYVPTGGGKIKLKINPIKKNILPICLEKQGSLKNIKGISLSSNLKEGEVSKRMAISFQKELENMNLNIKSDIELIYDEKADQKGASLTCWIETDTGCIIGMDVAGKIGRTSENIGKTVAKRLVQDFNLGATLDRYTADQLILYAAIAKGTSKYIIPKMTEHIESNLWLIQKFLNAKYDLQDNLLTIHGTN</sequence>
<dbReference type="Gene3D" id="3.30.360.20">
    <property type="entry name" value="RNA 3'-terminal phosphate cyclase, insert domain"/>
    <property type="match status" value="1"/>
</dbReference>
<dbReference type="PANTHER" id="PTHR11096:SF0">
    <property type="entry name" value="RNA 3'-TERMINAL PHOSPHATE CYCLASE"/>
    <property type="match status" value="1"/>
</dbReference>
<dbReference type="SUPFAM" id="SSF55205">
    <property type="entry name" value="EPT/RTPC-like"/>
    <property type="match status" value="1"/>
</dbReference>
<feature type="domain" description="RNA 3'-terminal phosphate cyclase" evidence="4">
    <location>
        <begin position="12"/>
        <end position="335"/>
    </location>
</feature>
<keyword evidence="3" id="KW-0547">Nucleotide-binding</keyword>
<protein>
    <recommendedName>
        <fullName evidence="7">RNA 3'-terminal phosphate cyclase domain-containing protein</fullName>
    </recommendedName>
</protein>
<organism evidence="6">
    <name type="scientific">marine sediment metagenome</name>
    <dbReference type="NCBI Taxonomy" id="412755"/>
    <lineage>
        <taxon>unclassified sequences</taxon>
        <taxon>metagenomes</taxon>
        <taxon>ecological metagenomes</taxon>
    </lineage>
</organism>
<keyword evidence="2" id="KW-0436">Ligase</keyword>
<evidence type="ECO:0000259" key="5">
    <source>
        <dbReference type="Pfam" id="PF05189"/>
    </source>
</evidence>
<feature type="domain" description="RNA 3'-terminal phosphate cyclase insert" evidence="5">
    <location>
        <begin position="185"/>
        <end position="282"/>
    </location>
</feature>
<dbReference type="GO" id="GO:0006396">
    <property type="term" value="P:RNA processing"/>
    <property type="evidence" value="ECO:0007669"/>
    <property type="project" value="InterPro"/>
</dbReference>
<dbReference type="PIRSF" id="PIRSF005378">
    <property type="entry name" value="RNA3'_term_phos_cycl_euk"/>
    <property type="match status" value="1"/>
</dbReference>
<dbReference type="InterPro" id="IPR023797">
    <property type="entry name" value="RNA3'_phos_cyclase_dom"/>
</dbReference>
<dbReference type="GO" id="GO:0003963">
    <property type="term" value="F:RNA-3'-phosphate cyclase activity"/>
    <property type="evidence" value="ECO:0007669"/>
    <property type="project" value="InterPro"/>
</dbReference>
<dbReference type="Gene3D" id="3.65.10.20">
    <property type="entry name" value="RNA 3'-terminal phosphate cyclase domain"/>
    <property type="match status" value="1"/>
</dbReference>
<dbReference type="AlphaFoldDB" id="A0A0F9DD06"/>
<comment type="caution">
    <text evidence="6">The sequence shown here is derived from an EMBL/GenBank/DDBJ whole genome shotgun (WGS) entry which is preliminary data.</text>
</comment>
<name>A0A0F9DD06_9ZZZZ</name>
<dbReference type="GO" id="GO:0000166">
    <property type="term" value="F:nucleotide binding"/>
    <property type="evidence" value="ECO:0007669"/>
    <property type="project" value="UniProtKB-KW"/>
</dbReference>
<evidence type="ECO:0008006" key="7">
    <source>
        <dbReference type="Google" id="ProtNLM"/>
    </source>
</evidence>
<dbReference type="InterPro" id="IPR013791">
    <property type="entry name" value="RNA3'-term_phos_cycl_insert"/>
</dbReference>
<reference evidence="6" key="1">
    <citation type="journal article" date="2015" name="Nature">
        <title>Complex archaea that bridge the gap between prokaryotes and eukaryotes.</title>
        <authorList>
            <person name="Spang A."/>
            <person name="Saw J.H."/>
            <person name="Jorgensen S.L."/>
            <person name="Zaremba-Niedzwiedzka K."/>
            <person name="Martijn J."/>
            <person name="Lind A.E."/>
            <person name="van Eijk R."/>
            <person name="Schleper C."/>
            <person name="Guy L."/>
            <person name="Ettema T.J."/>
        </authorList>
    </citation>
    <scope>NUCLEOTIDE SEQUENCE</scope>
</reference>
<evidence type="ECO:0000256" key="1">
    <source>
        <dbReference type="ARBA" id="ARBA00009206"/>
    </source>
</evidence>
<dbReference type="InterPro" id="IPR036553">
    <property type="entry name" value="RPTC_insert"/>
</dbReference>
<dbReference type="InterPro" id="IPR037136">
    <property type="entry name" value="RNA3'_phos_cyclase_dom_sf"/>
</dbReference>
<dbReference type="NCBIfam" id="TIGR03399">
    <property type="entry name" value="RNA_3prim_cycl"/>
    <property type="match status" value="1"/>
</dbReference>
<dbReference type="Pfam" id="PF05189">
    <property type="entry name" value="RTC_insert"/>
    <property type="match status" value="1"/>
</dbReference>
<dbReference type="InterPro" id="IPR017770">
    <property type="entry name" value="RNA3'_term_phos_cyc_type_1"/>
</dbReference>
<comment type="similarity">
    <text evidence="1">Belongs to the RNA 3'-terminal cyclase family. Type 1 subfamily.</text>
</comment>
<evidence type="ECO:0000313" key="6">
    <source>
        <dbReference type="EMBL" id="KKL15676.1"/>
    </source>
</evidence>
<dbReference type="EMBL" id="LAZR01039970">
    <property type="protein sequence ID" value="KKL15676.1"/>
    <property type="molecule type" value="Genomic_DNA"/>
</dbReference>
<accession>A0A0F9DD06</accession>
<dbReference type="SUPFAM" id="SSF52913">
    <property type="entry name" value="RNA 3'-terminal phosphate cyclase, RPTC, insert domain"/>
    <property type="match status" value="1"/>
</dbReference>
<dbReference type="Pfam" id="PF01137">
    <property type="entry name" value="RTC"/>
    <property type="match status" value="1"/>
</dbReference>
<feature type="non-terminal residue" evidence="6">
    <location>
        <position position="347"/>
    </location>
</feature>
<evidence type="ECO:0000259" key="4">
    <source>
        <dbReference type="Pfam" id="PF01137"/>
    </source>
</evidence>
<evidence type="ECO:0000256" key="3">
    <source>
        <dbReference type="ARBA" id="ARBA00022741"/>
    </source>
</evidence>
<gene>
    <name evidence="6" type="ORF">LCGC14_2503220</name>
</gene>
<dbReference type="InterPro" id="IPR013792">
    <property type="entry name" value="RNA3'P_cycl/enolpyr_Trfase_a/b"/>
</dbReference>
<evidence type="ECO:0000256" key="2">
    <source>
        <dbReference type="ARBA" id="ARBA00022598"/>
    </source>
</evidence>